<dbReference type="PANTHER" id="PTHR30290:SF19">
    <property type="entry name" value="ABC TRANSPORTER PERIPLASMIC BINDING PROTEIN"/>
    <property type="match status" value="1"/>
</dbReference>
<dbReference type="Pfam" id="PF12793">
    <property type="entry name" value="SgrR_N"/>
    <property type="match status" value="1"/>
</dbReference>
<evidence type="ECO:0000313" key="4">
    <source>
        <dbReference type="Proteomes" id="UP000193933"/>
    </source>
</evidence>
<evidence type="ECO:0000313" key="3">
    <source>
        <dbReference type="EMBL" id="ORM53952.1"/>
    </source>
</evidence>
<dbReference type="InterPro" id="IPR039424">
    <property type="entry name" value="SBP_5"/>
</dbReference>
<organism evidence="3 4">
    <name type="scientific">Pantoea conspicua</name>
    <dbReference type="NCBI Taxonomy" id="472705"/>
    <lineage>
        <taxon>Bacteria</taxon>
        <taxon>Pseudomonadati</taxon>
        <taxon>Pseudomonadota</taxon>
        <taxon>Gammaproteobacteria</taxon>
        <taxon>Enterobacterales</taxon>
        <taxon>Erwiniaceae</taxon>
        <taxon>Pantoea</taxon>
    </lineage>
</organism>
<dbReference type="PANTHER" id="PTHR30290">
    <property type="entry name" value="PERIPLASMIC BINDING COMPONENT OF ABC TRANSPORTER"/>
    <property type="match status" value="1"/>
</dbReference>
<comment type="caution">
    <text evidence="3">The sequence shown here is derived from an EMBL/GenBank/DDBJ whole genome shotgun (WGS) entry which is preliminary data.</text>
</comment>
<name>A0A1X1BYF0_9GAMM</name>
<dbReference type="GO" id="GO:1904680">
    <property type="term" value="F:peptide transmembrane transporter activity"/>
    <property type="evidence" value="ECO:0007669"/>
    <property type="project" value="TreeGrafter"/>
</dbReference>
<dbReference type="InterPro" id="IPR025370">
    <property type="entry name" value="SgrR_HTH_N"/>
</dbReference>
<keyword evidence="4" id="KW-1185">Reference proteome</keyword>
<dbReference type="AlphaFoldDB" id="A0A1X1BYF0"/>
<dbReference type="STRING" id="472705.GCA_001743465_00155"/>
<dbReference type="EMBL" id="MLFN01000013">
    <property type="protein sequence ID" value="ORM53952.1"/>
    <property type="molecule type" value="Genomic_DNA"/>
</dbReference>
<evidence type="ECO:0000259" key="2">
    <source>
        <dbReference type="Pfam" id="PF12793"/>
    </source>
</evidence>
<proteinExistence type="predicted"/>
<dbReference type="GO" id="GO:0015833">
    <property type="term" value="P:peptide transport"/>
    <property type="evidence" value="ECO:0007669"/>
    <property type="project" value="TreeGrafter"/>
</dbReference>
<dbReference type="RefSeq" id="WP_094120197.1">
    <property type="nucleotide sequence ID" value="NZ_MLFN01000013.1"/>
</dbReference>
<dbReference type="Proteomes" id="UP000193933">
    <property type="component" value="Unassembled WGS sequence"/>
</dbReference>
<protein>
    <submittedName>
        <fullName evidence="3">Peptide ABC transporter substrate-binding protein</fullName>
    </submittedName>
</protein>
<evidence type="ECO:0000259" key="1">
    <source>
        <dbReference type="Pfam" id="PF00496"/>
    </source>
</evidence>
<reference evidence="3 4" key="1">
    <citation type="journal article" date="2017" name="Antonie Van Leeuwenhoek">
        <title>Phylogenomic resolution of the bacterial genus Pantoea and its relationship with Erwinia and Tatumella.</title>
        <authorList>
            <person name="Palmer M."/>
            <person name="Steenkamp E.T."/>
            <person name="Coetzee M.P."/>
            <person name="Chan W.Y."/>
            <person name="van Zyl E."/>
            <person name="De Maayer P."/>
            <person name="Coutinho T.A."/>
            <person name="Blom J."/>
            <person name="Smits T.H."/>
            <person name="Duffy B."/>
            <person name="Venter S.N."/>
        </authorList>
    </citation>
    <scope>NUCLEOTIDE SEQUENCE [LARGE SCALE GENOMIC DNA]</scope>
    <source>
        <strain evidence="3 4">LMG 24534</strain>
    </source>
</reference>
<feature type="domain" description="Solute-binding protein family 5" evidence="1">
    <location>
        <begin position="162"/>
        <end position="301"/>
    </location>
</feature>
<dbReference type="SUPFAM" id="SSF53850">
    <property type="entry name" value="Periplasmic binding protein-like II"/>
    <property type="match status" value="1"/>
</dbReference>
<dbReference type="OrthoDB" id="5894719at2"/>
<dbReference type="Gene3D" id="3.40.190.10">
    <property type="entry name" value="Periplasmic binding protein-like II"/>
    <property type="match status" value="1"/>
</dbReference>
<feature type="domain" description="Transcriptional regulator SgrR N-terminal HTH" evidence="2">
    <location>
        <begin position="7"/>
        <end position="118"/>
    </location>
</feature>
<accession>A0A1X1BYF0</accession>
<dbReference type="Pfam" id="PF00496">
    <property type="entry name" value="SBP_bac_5"/>
    <property type="match status" value="1"/>
</dbReference>
<gene>
    <name evidence="3" type="ORF">HA41_07035</name>
</gene>
<dbReference type="InterPro" id="IPR000914">
    <property type="entry name" value="SBP_5_dom"/>
</dbReference>
<sequence>MRQLNRLNQFQRLWQQSQGAAQQTCVADMARHCICSERHLRTLLSQWQHAGWLQWHGEPGRGKQGQLRFLRSPEELRQQLLQHQLDAGDTADALQLLDVPPERLINMLRPLMGGQWQNNSPVLRIPYYRPLESTEPRQITGRAEQHLVRQLYSGLTRFEQDEPVGDLAHHWQQDASACSWLFWLRPQLVWHNEEPIRAAQLVAQFRQLMQDPRISTLLADVVSVDAPHPLAVRFTLRRSDFWLPHRLAHLLCLLPHPDDARIGSGPWKLMHFTPELVRIESHARWHLRLPLLQAVEYWITPQLFDPMLGSSCRHPVQIAIGDADDLKSLQPVSSSISLGFCYLACRPRAGFSPDQARRLFQLIQQSGIIGRLPLDEGLITPSQELLPGWPVPQMDAEPLPLPASLTLHYQLPMELHQTAEALRQLLQQHGCRLSVVFHPVKSWHGIRQLDDADIVMGDRLIGDAPVFTLANWLQIDRLWHPFWLTPQGAAIQTRLLAIQQVADSEARSQALHQLYQQLMTTGILLPLFNYRYQIYAPPGVEGIELNTLGWFDFSRAWIPPPIDPPRSCSAAE</sequence>